<gene>
    <name evidence="2" type="ORF">MKW98_027432</name>
</gene>
<evidence type="ECO:0000313" key="3">
    <source>
        <dbReference type="Proteomes" id="UP001202328"/>
    </source>
</evidence>
<evidence type="ECO:0000313" key="2">
    <source>
        <dbReference type="EMBL" id="KAI3956118.1"/>
    </source>
</evidence>
<sequence length="73" mass="8645">CLVMKSLNVESYELMWSYKVWKLIACTICEITRNSMYHSGFPILPRFQTRLSNLWHLSFLLLIMFNITSSLVL</sequence>
<reference evidence="2" key="1">
    <citation type="submission" date="2022-04" db="EMBL/GenBank/DDBJ databases">
        <title>A functionally conserved STORR gene fusion in Papaver species that diverged 16.8 million years ago.</title>
        <authorList>
            <person name="Catania T."/>
        </authorList>
    </citation>
    <scope>NUCLEOTIDE SEQUENCE</scope>
    <source>
        <strain evidence="2">S-188037</strain>
    </source>
</reference>
<comment type="caution">
    <text evidence="2">The sequence shown here is derived from an EMBL/GenBank/DDBJ whole genome shotgun (WGS) entry which is preliminary data.</text>
</comment>
<keyword evidence="1" id="KW-1133">Transmembrane helix</keyword>
<protein>
    <submittedName>
        <fullName evidence="2">Uncharacterized protein</fullName>
    </submittedName>
</protein>
<name>A0AAD4XXK5_9MAGN</name>
<dbReference type="Proteomes" id="UP001202328">
    <property type="component" value="Unassembled WGS sequence"/>
</dbReference>
<keyword evidence="1" id="KW-0812">Transmembrane</keyword>
<proteinExistence type="predicted"/>
<feature type="non-terminal residue" evidence="2">
    <location>
        <position position="1"/>
    </location>
</feature>
<accession>A0AAD4XXK5</accession>
<feature type="transmembrane region" description="Helical" evidence="1">
    <location>
        <begin position="54"/>
        <end position="72"/>
    </location>
</feature>
<keyword evidence="3" id="KW-1185">Reference proteome</keyword>
<dbReference type="AlphaFoldDB" id="A0AAD4XXK5"/>
<keyword evidence="1" id="KW-0472">Membrane</keyword>
<evidence type="ECO:0000256" key="1">
    <source>
        <dbReference type="SAM" id="Phobius"/>
    </source>
</evidence>
<organism evidence="2 3">
    <name type="scientific">Papaver atlanticum</name>
    <dbReference type="NCBI Taxonomy" id="357466"/>
    <lineage>
        <taxon>Eukaryota</taxon>
        <taxon>Viridiplantae</taxon>
        <taxon>Streptophyta</taxon>
        <taxon>Embryophyta</taxon>
        <taxon>Tracheophyta</taxon>
        <taxon>Spermatophyta</taxon>
        <taxon>Magnoliopsida</taxon>
        <taxon>Ranunculales</taxon>
        <taxon>Papaveraceae</taxon>
        <taxon>Papaveroideae</taxon>
        <taxon>Papaver</taxon>
    </lineage>
</organism>
<dbReference type="EMBL" id="JAJJMB010001710">
    <property type="protein sequence ID" value="KAI3956118.1"/>
    <property type="molecule type" value="Genomic_DNA"/>
</dbReference>